<dbReference type="Pfam" id="PF08281">
    <property type="entry name" value="Sigma70_r4_2"/>
    <property type="match status" value="1"/>
</dbReference>
<comment type="similarity">
    <text evidence="1">Belongs to the sigma-70 factor family. ECF subfamily.</text>
</comment>
<evidence type="ECO:0000259" key="7">
    <source>
        <dbReference type="Pfam" id="PF08281"/>
    </source>
</evidence>
<evidence type="ECO:0000256" key="1">
    <source>
        <dbReference type="ARBA" id="ARBA00010641"/>
    </source>
</evidence>
<evidence type="ECO:0000313" key="9">
    <source>
        <dbReference type="Proteomes" id="UP001231109"/>
    </source>
</evidence>
<accession>A0ABT9HUW2</accession>
<name>A0ABT9HUW2_9GAMM</name>
<dbReference type="SUPFAM" id="SSF88946">
    <property type="entry name" value="Sigma2 domain of RNA polymerase sigma factors"/>
    <property type="match status" value="1"/>
</dbReference>
<evidence type="ECO:0000256" key="2">
    <source>
        <dbReference type="ARBA" id="ARBA00023015"/>
    </source>
</evidence>
<reference evidence="8 9" key="1">
    <citation type="submission" date="2022-11" db="EMBL/GenBank/DDBJ databases">
        <title>Viruses from the air-sea interface of a natural surface slick.</title>
        <authorList>
            <person name="Rahlff J."/>
            <person name="Holmfeldt K."/>
        </authorList>
    </citation>
    <scope>NUCLEOTIDE SEQUENCE [LARGE SCALE GENOMIC DNA]</scope>
    <source>
        <strain evidence="8 9">SMS4</strain>
    </source>
</reference>
<evidence type="ECO:0000313" key="8">
    <source>
        <dbReference type="EMBL" id="MDP5134914.1"/>
    </source>
</evidence>
<protein>
    <submittedName>
        <fullName evidence="8">Sigma-70 family RNA polymerase sigma factor</fullName>
    </submittedName>
</protein>
<keyword evidence="9" id="KW-1185">Reference proteome</keyword>
<dbReference type="PANTHER" id="PTHR43133">
    <property type="entry name" value="RNA POLYMERASE ECF-TYPE SIGMA FACTO"/>
    <property type="match status" value="1"/>
</dbReference>
<keyword evidence="5" id="KW-0804">Transcription</keyword>
<dbReference type="Pfam" id="PF04542">
    <property type="entry name" value="Sigma70_r2"/>
    <property type="match status" value="1"/>
</dbReference>
<dbReference type="InterPro" id="IPR014284">
    <property type="entry name" value="RNA_pol_sigma-70_dom"/>
</dbReference>
<dbReference type="InterPro" id="IPR013325">
    <property type="entry name" value="RNA_pol_sigma_r2"/>
</dbReference>
<dbReference type="InterPro" id="IPR013324">
    <property type="entry name" value="RNA_pol_sigma_r3/r4-like"/>
</dbReference>
<organism evidence="8 9">
    <name type="scientific">Rheinheimera baltica</name>
    <dbReference type="NCBI Taxonomy" id="67576"/>
    <lineage>
        <taxon>Bacteria</taxon>
        <taxon>Pseudomonadati</taxon>
        <taxon>Pseudomonadota</taxon>
        <taxon>Gammaproteobacteria</taxon>
        <taxon>Chromatiales</taxon>
        <taxon>Chromatiaceae</taxon>
        <taxon>Rheinheimera</taxon>
    </lineage>
</organism>
<comment type="caution">
    <text evidence="8">The sequence shown here is derived from an EMBL/GenBank/DDBJ whole genome shotgun (WGS) entry which is preliminary data.</text>
</comment>
<dbReference type="Gene3D" id="1.10.1740.10">
    <property type="match status" value="1"/>
</dbReference>
<dbReference type="InterPro" id="IPR036388">
    <property type="entry name" value="WH-like_DNA-bd_sf"/>
</dbReference>
<dbReference type="InterPro" id="IPR039425">
    <property type="entry name" value="RNA_pol_sigma-70-like"/>
</dbReference>
<evidence type="ECO:0000259" key="6">
    <source>
        <dbReference type="Pfam" id="PF04542"/>
    </source>
</evidence>
<proteinExistence type="inferred from homology"/>
<evidence type="ECO:0000256" key="3">
    <source>
        <dbReference type="ARBA" id="ARBA00023082"/>
    </source>
</evidence>
<dbReference type="EMBL" id="JAPJDZ010000004">
    <property type="protein sequence ID" value="MDP5134914.1"/>
    <property type="molecule type" value="Genomic_DNA"/>
</dbReference>
<dbReference type="PANTHER" id="PTHR43133:SF8">
    <property type="entry name" value="RNA POLYMERASE SIGMA FACTOR HI_1459-RELATED"/>
    <property type="match status" value="1"/>
</dbReference>
<feature type="domain" description="RNA polymerase sigma factor 70 region 4 type 2" evidence="7">
    <location>
        <begin position="131"/>
        <end position="181"/>
    </location>
</feature>
<feature type="domain" description="RNA polymerase sigma-70 region 2" evidence="6">
    <location>
        <begin position="36"/>
        <end position="102"/>
    </location>
</feature>
<dbReference type="InterPro" id="IPR013249">
    <property type="entry name" value="RNA_pol_sigma70_r4_t2"/>
</dbReference>
<keyword evidence="2" id="KW-0805">Transcription regulation</keyword>
<dbReference type="SUPFAM" id="SSF88659">
    <property type="entry name" value="Sigma3 and sigma4 domains of RNA polymerase sigma factors"/>
    <property type="match status" value="1"/>
</dbReference>
<dbReference type="Gene3D" id="1.10.10.10">
    <property type="entry name" value="Winged helix-like DNA-binding domain superfamily/Winged helix DNA-binding domain"/>
    <property type="match status" value="1"/>
</dbReference>
<dbReference type="InterPro" id="IPR007627">
    <property type="entry name" value="RNA_pol_sigma70_r2"/>
</dbReference>
<evidence type="ECO:0000256" key="5">
    <source>
        <dbReference type="ARBA" id="ARBA00023163"/>
    </source>
</evidence>
<gene>
    <name evidence="8" type="ORF">ORJ04_03010</name>
</gene>
<dbReference type="NCBIfam" id="TIGR02937">
    <property type="entry name" value="sigma70-ECF"/>
    <property type="match status" value="1"/>
</dbReference>
<evidence type="ECO:0000256" key="4">
    <source>
        <dbReference type="ARBA" id="ARBA00023125"/>
    </source>
</evidence>
<dbReference type="RefSeq" id="WP_305973695.1">
    <property type="nucleotide sequence ID" value="NZ_JAPJDZ010000004.1"/>
</dbReference>
<keyword evidence="3" id="KW-0731">Sigma factor</keyword>
<dbReference type="Proteomes" id="UP001231109">
    <property type="component" value="Unassembled WGS sequence"/>
</dbReference>
<keyword evidence="4" id="KW-0238">DNA-binding</keyword>
<sequence>MALSFFLAGWMGAEETAEQLFYRYQDSSNVTYLQKLFAMHGSDLYHFLLQQSDRTLAEDISQQVWLTLLEQPGSFRGASSFKTWLFSIGRNGLIDELRRLKRWQPEALLDDMSTDGHCPEQQLSRAKQQLQLGKQLQLLPFLQREALMLQLEGFSIAQISDITQQPDETIKSRLRYARQFLQQLAGVSDDNA</sequence>